<dbReference type="Gene3D" id="3.40.50.720">
    <property type="entry name" value="NAD(P)-binding Rossmann-like Domain"/>
    <property type="match status" value="1"/>
</dbReference>
<dbReference type="EMBL" id="JACIDY010000004">
    <property type="protein sequence ID" value="MBB3940425.1"/>
    <property type="molecule type" value="Genomic_DNA"/>
</dbReference>
<dbReference type="InterPro" id="IPR013154">
    <property type="entry name" value="ADH-like_N"/>
</dbReference>
<dbReference type="SMART" id="SM00829">
    <property type="entry name" value="PKS_ER"/>
    <property type="match status" value="1"/>
</dbReference>
<dbReference type="Pfam" id="PF08240">
    <property type="entry name" value="ADH_N"/>
    <property type="match status" value="1"/>
</dbReference>
<keyword evidence="2 5" id="KW-0479">Metal-binding</keyword>
<dbReference type="InterPro" id="IPR036291">
    <property type="entry name" value="NAD(P)-bd_dom_sf"/>
</dbReference>
<reference evidence="7 8" key="1">
    <citation type="submission" date="2020-08" db="EMBL/GenBank/DDBJ databases">
        <title>Genomic Encyclopedia of Type Strains, Phase IV (KMG-IV): sequencing the most valuable type-strain genomes for metagenomic binning, comparative biology and taxonomic classification.</title>
        <authorList>
            <person name="Goeker M."/>
        </authorList>
    </citation>
    <scope>NUCLEOTIDE SEQUENCE [LARGE SCALE GENOMIC DNA]</scope>
    <source>
        <strain evidence="7 8">DSM 27568</strain>
    </source>
</reference>
<evidence type="ECO:0000256" key="3">
    <source>
        <dbReference type="ARBA" id="ARBA00022833"/>
    </source>
</evidence>
<dbReference type="Gene3D" id="3.90.180.10">
    <property type="entry name" value="Medium-chain alcohol dehydrogenases, catalytic domain"/>
    <property type="match status" value="1"/>
</dbReference>
<evidence type="ECO:0000259" key="6">
    <source>
        <dbReference type="SMART" id="SM00829"/>
    </source>
</evidence>
<dbReference type="FunFam" id="3.40.50.720:FF:000022">
    <property type="entry name" value="Cinnamyl alcohol dehydrogenase"/>
    <property type="match status" value="1"/>
</dbReference>
<keyword evidence="8" id="KW-1185">Reference proteome</keyword>
<evidence type="ECO:0000256" key="1">
    <source>
        <dbReference type="ARBA" id="ARBA00001947"/>
    </source>
</evidence>
<keyword evidence="4 7" id="KW-0560">Oxidoreductase</keyword>
<dbReference type="EC" id="1.-.-.-" evidence="7"/>
<dbReference type="InterPro" id="IPR011032">
    <property type="entry name" value="GroES-like_sf"/>
</dbReference>
<comment type="similarity">
    <text evidence="5">Belongs to the zinc-containing alcohol dehydrogenase family.</text>
</comment>
<dbReference type="SUPFAM" id="SSF51735">
    <property type="entry name" value="NAD(P)-binding Rossmann-fold domains"/>
    <property type="match status" value="1"/>
</dbReference>
<dbReference type="Pfam" id="PF00107">
    <property type="entry name" value="ADH_zinc_N"/>
    <property type="match status" value="1"/>
</dbReference>
<dbReference type="InterPro" id="IPR002328">
    <property type="entry name" value="ADH_Zn_CS"/>
</dbReference>
<dbReference type="GO" id="GO:0008270">
    <property type="term" value="F:zinc ion binding"/>
    <property type="evidence" value="ECO:0007669"/>
    <property type="project" value="InterPro"/>
</dbReference>
<evidence type="ECO:0000256" key="5">
    <source>
        <dbReference type="RuleBase" id="RU361277"/>
    </source>
</evidence>
<dbReference type="PANTHER" id="PTHR42683">
    <property type="entry name" value="ALDEHYDE REDUCTASE"/>
    <property type="match status" value="1"/>
</dbReference>
<dbReference type="InterPro" id="IPR013149">
    <property type="entry name" value="ADH-like_C"/>
</dbReference>
<dbReference type="GO" id="GO:0008106">
    <property type="term" value="F:alcohol dehydrogenase (NADP+) activity"/>
    <property type="evidence" value="ECO:0007669"/>
    <property type="project" value="UniProtKB-ARBA"/>
</dbReference>
<protein>
    <submittedName>
        <fullName evidence="7">Putative zinc-type alcohol dehydrogenase-like protein</fullName>
        <ecNumber evidence="7">1.-.-.-</ecNumber>
    </submittedName>
</protein>
<accession>A0A7W6FYV2</accession>
<dbReference type="Proteomes" id="UP000561459">
    <property type="component" value="Unassembled WGS sequence"/>
</dbReference>
<proteinExistence type="inferred from homology"/>
<name>A0A7W6FYV2_9SPHN</name>
<dbReference type="SUPFAM" id="SSF50129">
    <property type="entry name" value="GroES-like"/>
    <property type="match status" value="1"/>
</dbReference>
<evidence type="ECO:0000313" key="8">
    <source>
        <dbReference type="Proteomes" id="UP000561459"/>
    </source>
</evidence>
<dbReference type="InterPro" id="IPR047109">
    <property type="entry name" value="CAD-like"/>
</dbReference>
<dbReference type="PROSITE" id="PS00059">
    <property type="entry name" value="ADH_ZINC"/>
    <property type="match status" value="1"/>
</dbReference>
<dbReference type="InterPro" id="IPR020843">
    <property type="entry name" value="ER"/>
</dbReference>
<gene>
    <name evidence="7" type="ORF">GGR39_002082</name>
</gene>
<dbReference type="RefSeq" id="WP_183617035.1">
    <property type="nucleotide sequence ID" value="NZ_JACIDY010000004.1"/>
</dbReference>
<feature type="domain" description="Enoyl reductase (ER)" evidence="6">
    <location>
        <begin position="9"/>
        <end position="342"/>
    </location>
</feature>
<keyword evidence="3 5" id="KW-0862">Zinc</keyword>
<dbReference type="CDD" id="cd05283">
    <property type="entry name" value="CAD1"/>
    <property type="match status" value="1"/>
</dbReference>
<organism evidence="7 8">
    <name type="scientific">Novosphingobium fluoreni</name>
    <dbReference type="NCBI Taxonomy" id="1391222"/>
    <lineage>
        <taxon>Bacteria</taxon>
        <taxon>Pseudomonadati</taxon>
        <taxon>Pseudomonadota</taxon>
        <taxon>Alphaproteobacteria</taxon>
        <taxon>Sphingomonadales</taxon>
        <taxon>Sphingomonadaceae</taxon>
        <taxon>Novosphingobium</taxon>
    </lineage>
</organism>
<evidence type="ECO:0000256" key="2">
    <source>
        <dbReference type="ARBA" id="ARBA00022723"/>
    </source>
</evidence>
<comment type="cofactor">
    <cofactor evidence="1 5">
        <name>Zn(2+)</name>
        <dbReference type="ChEBI" id="CHEBI:29105"/>
    </cofactor>
</comment>
<comment type="caution">
    <text evidence="7">The sequence shown here is derived from an EMBL/GenBank/DDBJ whole genome shotgun (WGS) entry which is preliminary data.</text>
</comment>
<evidence type="ECO:0000256" key="4">
    <source>
        <dbReference type="ARBA" id="ARBA00023002"/>
    </source>
</evidence>
<dbReference type="AlphaFoldDB" id="A0A7W6FYV2"/>
<evidence type="ECO:0000313" key="7">
    <source>
        <dbReference type="EMBL" id="MBB3940425.1"/>
    </source>
</evidence>
<sequence>MTSTLAYAALSQGSTVEPFKIERRELRDDDIAMDVLYCGVCHSDLHQIRNDWHNSVYPVVPGHEIVGRVTAVGAGVTKHQVGDTVAVGCLVDSCRVCEPCEEGLEQFCEKYPTPTYNGQDRHDGSMTFGGYSGQLVTSERFVLRVPEGLDPERAAPLLCAGITTWSPLRHWKVGPGTKVAVIGLGGLGHMGVKLAVGLGAEVTVITTSPGKSDDARTLGAIDVLISKDEDAMKAAGSRFDFILDTIPVPHDIAPYLSLAKRDGSVVIVGVIDMVPTFHSGVLLMGRRALSASMIGGIPETQELLDFCAEHNILPDCETISMAEINHAYERMDRSDVKYRFVIDMSTLGKD</sequence>